<proteinExistence type="predicted"/>
<evidence type="ECO:0000313" key="1">
    <source>
        <dbReference type="EMBL" id="MBD2184878.1"/>
    </source>
</evidence>
<sequence length="67" mass="7502">MAANASLPKVAVEQVIERIFALRQISRADQRLLMSALLSKNSLGETEHKQINRVFDALQKGLLRVVD</sequence>
<reference evidence="1" key="2">
    <citation type="submission" date="2020-08" db="EMBL/GenBank/DDBJ databases">
        <authorList>
            <person name="Chen M."/>
            <person name="Teng W."/>
            <person name="Zhao L."/>
            <person name="Hu C."/>
            <person name="Zhou Y."/>
            <person name="Han B."/>
            <person name="Song L."/>
            <person name="Shu W."/>
        </authorList>
    </citation>
    <scope>NUCLEOTIDE SEQUENCE</scope>
    <source>
        <strain evidence="1">FACHB-1375</strain>
    </source>
</reference>
<protein>
    <submittedName>
        <fullName evidence="1">Uncharacterized protein</fullName>
    </submittedName>
</protein>
<gene>
    <name evidence="1" type="ORF">H6G03_28035</name>
</gene>
<organism evidence="1 2">
    <name type="scientific">Aerosakkonema funiforme FACHB-1375</name>
    <dbReference type="NCBI Taxonomy" id="2949571"/>
    <lineage>
        <taxon>Bacteria</taxon>
        <taxon>Bacillati</taxon>
        <taxon>Cyanobacteriota</taxon>
        <taxon>Cyanophyceae</taxon>
        <taxon>Oscillatoriophycideae</taxon>
        <taxon>Aerosakkonematales</taxon>
        <taxon>Aerosakkonemataceae</taxon>
        <taxon>Aerosakkonema</taxon>
    </lineage>
</organism>
<keyword evidence="2" id="KW-1185">Reference proteome</keyword>
<dbReference type="Proteomes" id="UP000641646">
    <property type="component" value="Unassembled WGS sequence"/>
</dbReference>
<accession>A0A926VKE8</accession>
<dbReference type="AlphaFoldDB" id="A0A926VKE8"/>
<evidence type="ECO:0000313" key="2">
    <source>
        <dbReference type="Proteomes" id="UP000641646"/>
    </source>
</evidence>
<comment type="caution">
    <text evidence="1">The sequence shown here is derived from an EMBL/GenBank/DDBJ whole genome shotgun (WGS) entry which is preliminary data.</text>
</comment>
<reference evidence="1" key="1">
    <citation type="journal article" date="2015" name="ISME J.">
        <title>Draft Genome Sequence of Streptomyces incarnatus NRRL8089, which Produces the Nucleoside Antibiotic Sinefungin.</title>
        <authorList>
            <person name="Oshima K."/>
            <person name="Hattori M."/>
            <person name="Shimizu H."/>
            <person name="Fukuda K."/>
            <person name="Nemoto M."/>
            <person name="Inagaki K."/>
            <person name="Tamura T."/>
        </authorList>
    </citation>
    <scope>NUCLEOTIDE SEQUENCE</scope>
    <source>
        <strain evidence="1">FACHB-1375</strain>
    </source>
</reference>
<dbReference type="EMBL" id="JACJPW010000098">
    <property type="protein sequence ID" value="MBD2184878.1"/>
    <property type="molecule type" value="Genomic_DNA"/>
</dbReference>
<name>A0A926VKE8_9CYAN</name>